<dbReference type="STRING" id="3659.A0A0A0LUI4"/>
<dbReference type="EMBL" id="CM002922">
    <property type="protein sequence ID" value="KGN65575.1"/>
    <property type="molecule type" value="Genomic_DNA"/>
</dbReference>
<reference evidence="1 2" key="3">
    <citation type="journal article" date="2010" name="BMC Genomics">
        <title>Transcriptome sequencing and comparative analysis of cucumber flowers with different sex types.</title>
        <authorList>
            <person name="Guo S."/>
            <person name="Zheng Y."/>
            <person name="Joung J.G."/>
            <person name="Liu S."/>
            <person name="Zhang Z."/>
            <person name="Crasta O.R."/>
            <person name="Sobral B.W."/>
            <person name="Xu Y."/>
            <person name="Huang S."/>
            <person name="Fei Z."/>
        </authorList>
    </citation>
    <scope>NUCLEOTIDE SEQUENCE [LARGE SCALE GENOMIC DNA]</scope>
    <source>
        <strain evidence="2">cv. 9930</strain>
    </source>
</reference>
<proteinExistence type="predicted"/>
<keyword evidence="2" id="KW-1185">Reference proteome</keyword>
<gene>
    <name evidence="1" type="ORF">Csa_1G461010</name>
</gene>
<reference evidence="1 2" key="1">
    <citation type="journal article" date="2009" name="Nat. Genet.">
        <title>The genome of the cucumber, Cucumis sativus L.</title>
        <authorList>
            <person name="Huang S."/>
            <person name="Li R."/>
            <person name="Zhang Z."/>
            <person name="Li L."/>
            <person name="Gu X."/>
            <person name="Fan W."/>
            <person name="Lucas W.J."/>
            <person name="Wang X."/>
            <person name="Xie B."/>
            <person name="Ni P."/>
            <person name="Ren Y."/>
            <person name="Zhu H."/>
            <person name="Li J."/>
            <person name="Lin K."/>
            <person name="Jin W."/>
            <person name="Fei Z."/>
            <person name="Li G."/>
            <person name="Staub J."/>
            <person name="Kilian A."/>
            <person name="van der Vossen E.A."/>
            <person name="Wu Y."/>
            <person name="Guo J."/>
            <person name="He J."/>
            <person name="Jia Z."/>
            <person name="Ren Y."/>
            <person name="Tian G."/>
            <person name="Lu Y."/>
            <person name="Ruan J."/>
            <person name="Qian W."/>
            <person name="Wang M."/>
            <person name="Huang Q."/>
            <person name="Li B."/>
            <person name="Xuan Z."/>
            <person name="Cao J."/>
            <person name="Asan"/>
            <person name="Wu Z."/>
            <person name="Zhang J."/>
            <person name="Cai Q."/>
            <person name="Bai Y."/>
            <person name="Zhao B."/>
            <person name="Han Y."/>
            <person name="Li Y."/>
            <person name="Li X."/>
            <person name="Wang S."/>
            <person name="Shi Q."/>
            <person name="Liu S."/>
            <person name="Cho W.K."/>
            <person name="Kim J.Y."/>
            <person name="Xu Y."/>
            <person name="Heller-Uszynska K."/>
            <person name="Miao H."/>
            <person name="Cheng Z."/>
            <person name="Zhang S."/>
            <person name="Wu J."/>
            <person name="Yang Y."/>
            <person name="Kang H."/>
            <person name="Li M."/>
            <person name="Liang H."/>
            <person name="Ren X."/>
            <person name="Shi Z."/>
            <person name="Wen M."/>
            <person name="Jian M."/>
            <person name="Yang H."/>
            <person name="Zhang G."/>
            <person name="Yang Z."/>
            <person name="Chen R."/>
            <person name="Liu S."/>
            <person name="Li J."/>
            <person name="Ma L."/>
            <person name="Liu H."/>
            <person name="Zhou Y."/>
            <person name="Zhao J."/>
            <person name="Fang X."/>
            <person name="Li G."/>
            <person name="Fang L."/>
            <person name="Li Y."/>
            <person name="Liu D."/>
            <person name="Zheng H."/>
            <person name="Zhang Y."/>
            <person name="Qin N."/>
            <person name="Li Z."/>
            <person name="Yang G."/>
            <person name="Yang S."/>
            <person name="Bolund L."/>
            <person name="Kristiansen K."/>
            <person name="Zheng H."/>
            <person name="Li S."/>
            <person name="Zhang X."/>
            <person name="Yang H."/>
            <person name="Wang J."/>
            <person name="Sun R."/>
            <person name="Zhang B."/>
            <person name="Jiang S."/>
            <person name="Wang J."/>
            <person name="Du Y."/>
            <person name="Li S."/>
        </authorList>
    </citation>
    <scope>NUCLEOTIDE SEQUENCE [LARGE SCALE GENOMIC DNA]</scope>
    <source>
        <strain evidence="2">cv. 9930</strain>
    </source>
</reference>
<sequence>MSHPGQGLPHELIQDMVGGGQQWTSEQGLALNLSRRLLNKLNGNVRYVREQTKCYFLIDLELKLRRLRGIENPSHFEPGRRENPVVSPAQLFYLINESIRRVHFSVVTTLDVAAAGACFSNAAVYMNEN</sequence>
<name>A0A0A0LUI4_CUCSA</name>
<reference evidence="1 2" key="4">
    <citation type="journal article" date="2011" name="BMC Genomics">
        <title>RNA-Seq improves annotation of protein-coding genes in the cucumber genome.</title>
        <authorList>
            <person name="Li Z."/>
            <person name="Zhang Z."/>
            <person name="Yan P."/>
            <person name="Huang S."/>
            <person name="Fei Z."/>
            <person name="Lin K."/>
        </authorList>
    </citation>
    <scope>NUCLEOTIDE SEQUENCE [LARGE SCALE GENOMIC DNA]</scope>
    <source>
        <strain evidence="2">cv. 9930</strain>
    </source>
</reference>
<dbReference type="Proteomes" id="UP000029981">
    <property type="component" value="Chromosome 1"/>
</dbReference>
<accession>A0A0A0LUI4</accession>
<reference evidence="1 2" key="2">
    <citation type="journal article" date="2009" name="PLoS ONE">
        <title>An integrated genetic and cytogenetic map of the cucumber genome.</title>
        <authorList>
            <person name="Ren Y."/>
            <person name="Zhang Z."/>
            <person name="Liu J."/>
            <person name="Staub J.E."/>
            <person name="Han Y."/>
            <person name="Cheng Z."/>
            <person name="Li X."/>
            <person name="Lu J."/>
            <person name="Miao H."/>
            <person name="Kang H."/>
            <person name="Xie B."/>
            <person name="Gu X."/>
            <person name="Wang X."/>
            <person name="Du Y."/>
            <person name="Jin W."/>
            <person name="Huang S."/>
        </authorList>
    </citation>
    <scope>NUCLEOTIDE SEQUENCE [LARGE SCALE GENOMIC DNA]</scope>
    <source>
        <strain evidence="2">cv. 9930</strain>
    </source>
</reference>
<evidence type="ECO:0000313" key="1">
    <source>
        <dbReference type="EMBL" id="KGN65575.1"/>
    </source>
</evidence>
<protein>
    <submittedName>
        <fullName evidence="1">Uncharacterized protein</fullName>
    </submittedName>
</protein>
<evidence type="ECO:0000313" key="2">
    <source>
        <dbReference type="Proteomes" id="UP000029981"/>
    </source>
</evidence>
<organism evidence="1 2">
    <name type="scientific">Cucumis sativus</name>
    <name type="common">Cucumber</name>
    <dbReference type="NCBI Taxonomy" id="3659"/>
    <lineage>
        <taxon>Eukaryota</taxon>
        <taxon>Viridiplantae</taxon>
        <taxon>Streptophyta</taxon>
        <taxon>Embryophyta</taxon>
        <taxon>Tracheophyta</taxon>
        <taxon>Spermatophyta</taxon>
        <taxon>Magnoliopsida</taxon>
        <taxon>eudicotyledons</taxon>
        <taxon>Gunneridae</taxon>
        <taxon>Pentapetalae</taxon>
        <taxon>rosids</taxon>
        <taxon>fabids</taxon>
        <taxon>Cucurbitales</taxon>
        <taxon>Cucurbitaceae</taxon>
        <taxon>Benincaseae</taxon>
        <taxon>Cucumis</taxon>
    </lineage>
</organism>
<dbReference type="Gramene" id="KGN65575">
    <property type="protein sequence ID" value="KGN65575"/>
    <property type="gene ID" value="Csa_1G461010"/>
</dbReference>
<dbReference type="AlphaFoldDB" id="A0A0A0LUI4"/>